<evidence type="ECO:0000313" key="4">
    <source>
        <dbReference type="Proteomes" id="UP001348641"/>
    </source>
</evidence>
<feature type="domain" description="ER-bound oxygenase mpaB/mpaB'/Rubber oxygenase catalytic" evidence="2">
    <location>
        <begin position="40"/>
        <end position="249"/>
    </location>
</feature>
<feature type="compositionally biased region" description="Low complexity" evidence="1">
    <location>
        <begin position="300"/>
        <end position="337"/>
    </location>
</feature>
<evidence type="ECO:0000313" key="3">
    <source>
        <dbReference type="EMBL" id="MEE2054497.1"/>
    </source>
</evidence>
<sequence>MKRFEWRDTIQALDAEADCERIVRILGAHEFPWDLEQALGLALYRTYAVPSIGELLAHTREFTERTQHRYDDTALILNDIMEHGFGPGRGRDALRRMNQMHRSYDIGNDDYRYVLSTFVVMPVRWLNDWGYGWRRLTDHEIAAGTNYYRKLGRHMGIKDIPGTYEEFRDLLDSYEREHFAYTEGGRAVSDSTLGLMADFYPAWQRPLVRPFTKALLDDRLIKAFDYPEPSAAWRRLSSGALRLRARVVRLMPPREKPRWARESANVRSYPGGYEPSRIGTFPQGCPVPHGMLTREVAPTGARVPAPGQAVAPAGSAPGAVDGPEAPGSAGAAGTPGQ</sequence>
<evidence type="ECO:0000259" key="2">
    <source>
        <dbReference type="Pfam" id="PF09995"/>
    </source>
</evidence>
<dbReference type="PANTHER" id="PTHR36124:SF1">
    <property type="entry name" value="ER-BOUND OXYGENASE MPAB_MPAB'_RUBBER OXYGENASE CATALYTIC DOMAIN-CONTAINING PROTEIN"/>
    <property type="match status" value="1"/>
</dbReference>
<gene>
    <name evidence="3" type="ORF">Q8A49_28780</name>
</gene>
<protein>
    <submittedName>
        <fullName evidence="3">Oxygenase MpaB family protein</fullName>
        <ecNumber evidence="3">1.-.-.-</ecNumber>
    </submittedName>
</protein>
<reference evidence="3 4" key="1">
    <citation type="submission" date="2023-07" db="EMBL/GenBank/DDBJ databases">
        <authorList>
            <person name="Girao M."/>
            <person name="Carvalho M.F."/>
        </authorList>
    </citation>
    <scope>NUCLEOTIDE SEQUENCE [LARGE SCALE GENOMIC DNA]</scope>
    <source>
        <strain evidence="3 4">66/93</strain>
    </source>
</reference>
<dbReference type="RefSeq" id="WP_330161339.1">
    <property type="nucleotide sequence ID" value="NZ_BAAAJA010000037.1"/>
</dbReference>
<dbReference type="InterPro" id="IPR018713">
    <property type="entry name" value="MPAB/Lcp_cat_dom"/>
</dbReference>
<keyword evidence="3" id="KW-0560">Oxidoreductase</keyword>
<organism evidence="3 4">
    <name type="scientific">Nocardiopsis tropica</name>
    <dbReference type="NCBI Taxonomy" id="109330"/>
    <lineage>
        <taxon>Bacteria</taxon>
        <taxon>Bacillati</taxon>
        <taxon>Actinomycetota</taxon>
        <taxon>Actinomycetes</taxon>
        <taxon>Streptosporangiales</taxon>
        <taxon>Nocardiopsidaceae</taxon>
        <taxon>Nocardiopsis</taxon>
    </lineage>
</organism>
<comment type="caution">
    <text evidence="3">The sequence shown here is derived from an EMBL/GenBank/DDBJ whole genome shotgun (WGS) entry which is preliminary data.</text>
</comment>
<dbReference type="Pfam" id="PF09995">
    <property type="entry name" value="MPAB_Lcp_cat"/>
    <property type="match status" value="1"/>
</dbReference>
<dbReference type="EC" id="1.-.-.-" evidence="3"/>
<dbReference type="GO" id="GO:0016491">
    <property type="term" value="F:oxidoreductase activity"/>
    <property type="evidence" value="ECO:0007669"/>
    <property type="project" value="UniProtKB-KW"/>
</dbReference>
<dbReference type="PANTHER" id="PTHR36124">
    <property type="match status" value="1"/>
</dbReference>
<dbReference type="EMBL" id="JAUUCC010000114">
    <property type="protein sequence ID" value="MEE2054497.1"/>
    <property type="molecule type" value="Genomic_DNA"/>
</dbReference>
<evidence type="ECO:0000256" key="1">
    <source>
        <dbReference type="SAM" id="MobiDB-lite"/>
    </source>
</evidence>
<dbReference type="Proteomes" id="UP001348641">
    <property type="component" value="Unassembled WGS sequence"/>
</dbReference>
<proteinExistence type="predicted"/>
<feature type="region of interest" description="Disordered" evidence="1">
    <location>
        <begin position="298"/>
        <end position="337"/>
    </location>
</feature>
<name>A0ABU7KYV2_9ACTN</name>
<dbReference type="InterPro" id="IPR046366">
    <property type="entry name" value="MPAB"/>
</dbReference>
<accession>A0ABU7KYV2</accession>